<dbReference type="RefSeq" id="WP_168962394.1">
    <property type="nucleotide sequence ID" value="NZ_JABAEW010000014.1"/>
</dbReference>
<sequence>MKNILSLSLSLCAFVLTAAEPRLGSTFGALFGYSDDPVTQADLNQIAQSEIASFEIYPPTFEKQNQSFKTAFLEMLRKSGKTAQSYHLPFGPEVDLSATDETMRAEAVRSLKEYLKDAASFGCKYVVLHASDGKIPPETRAARIAAARKSLAELATPLQEQHLQLAVELLPYDCLGNTSEELLLLLEGLPKELFGVCVDLNHGVGKPATPAQNIRKLRGRILGIHISDNDGNLERHWMPGAGVVDFEEVAAALREINYQGVYTYEADIPGNSTGERIKNLTENFHYFFLKGTEK</sequence>
<dbReference type="EMBL" id="JABAEW010000014">
    <property type="protein sequence ID" value="NMD86770.1"/>
    <property type="molecule type" value="Genomic_DNA"/>
</dbReference>
<keyword evidence="3" id="KW-0413">Isomerase</keyword>
<dbReference type="Pfam" id="PF01261">
    <property type="entry name" value="AP_endonuc_2"/>
    <property type="match status" value="1"/>
</dbReference>
<name>A0A848AZ37_9BACT</name>
<dbReference type="AlphaFoldDB" id="A0A848AZ37"/>
<comment type="caution">
    <text evidence="3">The sequence shown here is derived from an EMBL/GenBank/DDBJ whole genome shotgun (WGS) entry which is preliminary data.</text>
</comment>
<evidence type="ECO:0000313" key="4">
    <source>
        <dbReference type="Proteomes" id="UP000576225"/>
    </source>
</evidence>
<organism evidence="3 4">
    <name type="scientific">Victivallis vadensis</name>
    <dbReference type="NCBI Taxonomy" id="172901"/>
    <lineage>
        <taxon>Bacteria</taxon>
        <taxon>Pseudomonadati</taxon>
        <taxon>Lentisphaerota</taxon>
        <taxon>Lentisphaeria</taxon>
        <taxon>Victivallales</taxon>
        <taxon>Victivallaceae</taxon>
        <taxon>Victivallis</taxon>
    </lineage>
</organism>
<dbReference type="GO" id="GO:0016853">
    <property type="term" value="F:isomerase activity"/>
    <property type="evidence" value="ECO:0007669"/>
    <property type="project" value="UniProtKB-KW"/>
</dbReference>
<dbReference type="Proteomes" id="UP000576225">
    <property type="component" value="Unassembled WGS sequence"/>
</dbReference>
<feature type="signal peptide" evidence="1">
    <location>
        <begin position="1"/>
        <end position="18"/>
    </location>
</feature>
<dbReference type="PANTHER" id="PTHR12110">
    <property type="entry name" value="HYDROXYPYRUVATE ISOMERASE"/>
    <property type="match status" value="1"/>
</dbReference>
<dbReference type="PANTHER" id="PTHR12110:SF53">
    <property type="entry name" value="BLR5974 PROTEIN"/>
    <property type="match status" value="1"/>
</dbReference>
<dbReference type="InterPro" id="IPR050312">
    <property type="entry name" value="IolE/XylAMocC-like"/>
</dbReference>
<gene>
    <name evidence="3" type="ORF">HF882_09255</name>
</gene>
<evidence type="ECO:0000259" key="2">
    <source>
        <dbReference type="Pfam" id="PF01261"/>
    </source>
</evidence>
<feature type="chain" id="PRO_5032817119" evidence="1">
    <location>
        <begin position="19"/>
        <end position="294"/>
    </location>
</feature>
<accession>A0A848AZ37</accession>
<dbReference type="InterPro" id="IPR013022">
    <property type="entry name" value="Xyl_isomerase-like_TIM-brl"/>
</dbReference>
<feature type="domain" description="Xylose isomerase-like TIM barrel" evidence="2">
    <location>
        <begin position="47"/>
        <end position="271"/>
    </location>
</feature>
<dbReference type="InterPro" id="IPR036237">
    <property type="entry name" value="Xyl_isomerase-like_sf"/>
</dbReference>
<evidence type="ECO:0000256" key="1">
    <source>
        <dbReference type="SAM" id="SignalP"/>
    </source>
</evidence>
<dbReference type="SUPFAM" id="SSF51658">
    <property type="entry name" value="Xylose isomerase-like"/>
    <property type="match status" value="1"/>
</dbReference>
<proteinExistence type="predicted"/>
<reference evidence="3 4" key="1">
    <citation type="submission" date="2020-04" db="EMBL/GenBank/DDBJ databases">
        <authorList>
            <person name="Hitch T.C.A."/>
            <person name="Wylensek D."/>
            <person name="Clavel T."/>
        </authorList>
    </citation>
    <scope>NUCLEOTIDE SEQUENCE [LARGE SCALE GENOMIC DNA]</scope>
    <source>
        <strain evidence="3 4">COR2-253-APC-1A</strain>
    </source>
</reference>
<evidence type="ECO:0000313" key="3">
    <source>
        <dbReference type="EMBL" id="NMD86770.1"/>
    </source>
</evidence>
<dbReference type="Gene3D" id="3.20.20.150">
    <property type="entry name" value="Divalent-metal-dependent TIM barrel enzymes"/>
    <property type="match status" value="1"/>
</dbReference>
<protein>
    <submittedName>
        <fullName evidence="3">Sugar phosphate isomerase/epimerase</fullName>
    </submittedName>
</protein>
<keyword evidence="1" id="KW-0732">Signal</keyword>